<gene>
    <name evidence="1" type="ORF">PPRIM_AZ9-3.1.T0830181</name>
</gene>
<evidence type="ECO:0000313" key="2">
    <source>
        <dbReference type="Proteomes" id="UP000688137"/>
    </source>
</evidence>
<comment type="caution">
    <text evidence="1">The sequence shown here is derived from an EMBL/GenBank/DDBJ whole genome shotgun (WGS) entry which is preliminary data.</text>
</comment>
<dbReference type="PROSITE" id="PS51354">
    <property type="entry name" value="GLUTAREDOXIN_2"/>
    <property type="match status" value="1"/>
</dbReference>
<protein>
    <recommendedName>
        <fullName evidence="3">Glutaredoxin domain-containing protein</fullName>
    </recommendedName>
</protein>
<dbReference type="EMBL" id="CAJJDM010000086">
    <property type="protein sequence ID" value="CAD8089414.1"/>
    <property type="molecule type" value="Genomic_DNA"/>
</dbReference>
<evidence type="ECO:0008006" key="3">
    <source>
        <dbReference type="Google" id="ProtNLM"/>
    </source>
</evidence>
<organism evidence="1 2">
    <name type="scientific">Paramecium primaurelia</name>
    <dbReference type="NCBI Taxonomy" id="5886"/>
    <lineage>
        <taxon>Eukaryota</taxon>
        <taxon>Sar</taxon>
        <taxon>Alveolata</taxon>
        <taxon>Ciliophora</taxon>
        <taxon>Intramacronucleata</taxon>
        <taxon>Oligohymenophorea</taxon>
        <taxon>Peniculida</taxon>
        <taxon>Parameciidae</taxon>
        <taxon>Paramecium</taxon>
    </lineage>
</organism>
<dbReference type="AlphaFoldDB" id="A0A8S1NRK7"/>
<sequence>MIRIMSQRDNSTQKLRDEIKNISAFYIYQFWKQYKIRKTLKNTLKAFQKTMNELKLTKTPLVIYYSSMASNFQTRQDQLNLFNMLKVKNIEYQEFDLVDNKMVQGWVKQLNKYKLPFVTINGIFIGGYEDFYSLFEQGGFLQRIINKDYEMQCINCNKQRGGGDNCPNCKWPYEFFKKE</sequence>
<dbReference type="Proteomes" id="UP000688137">
    <property type="component" value="Unassembled WGS sequence"/>
</dbReference>
<reference evidence="1" key="1">
    <citation type="submission" date="2021-01" db="EMBL/GenBank/DDBJ databases">
        <authorList>
            <consortium name="Genoscope - CEA"/>
            <person name="William W."/>
        </authorList>
    </citation>
    <scope>NUCLEOTIDE SEQUENCE</scope>
</reference>
<name>A0A8S1NRK7_PARPR</name>
<accession>A0A8S1NRK7</accession>
<proteinExistence type="predicted"/>
<dbReference type="CDD" id="cd02066">
    <property type="entry name" value="GRX_family"/>
    <property type="match status" value="1"/>
</dbReference>
<keyword evidence="2" id="KW-1185">Reference proteome</keyword>
<evidence type="ECO:0000313" key="1">
    <source>
        <dbReference type="EMBL" id="CAD8089414.1"/>
    </source>
</evidence>